<dbReference type="RefSeq" id="WP_010387028.1">
    <property type="nucleotide sequence ID" value="NZ_AHCD03000030.1"/>
</dbReference>
<organism evidence="1 2">
    <name type="scientific">Pseudoalteromonas rubra</name>
    <dbReference type="NCBI Taxonomy" id="43658"/>
    <lineage>
        <taxon>Bacteria</taxon>
        <taxon>Pseudomonadati</taxon>
        <taxon>Pseudomonadota</taxon>
        <taxon>Gammaproteobacteria</taxon>
        <taxon>Alteromonadales</taxon>
        <taxon>Pseudoalteromonadaceae</taxon>
        <taxon>Pseudoalteromonas</taxon>
    </lineage>
</organism>
<dbReference type="EMBL" id="AHCD03000030">
    <property type="protein sequence ID" value="KAF7787523.1"/>
    <property type="molecule type" value="Genomic_DNA"/>
</dbReference>
<gene>
    <name evidence="1" type="ORF">PRUB_a4626</name>
</gene>
<accession>A0A8T0CA13</accession>
<dbReference type="Proteomes" id="UP000016480">
    <property type="component" value="Unassembled WGS sequence"/>
</dbReference>
<dbReference type="GeneID" id="61357062"/>
<evidence type="ECO:0000313" key="1">
    <source>
        <dbReference type="EMBL" id="KAF7787523.1"/>
    </source>
</evidence>
<reference evidence="1 2" key="1">
    <citation type="journal article" date="2012" name="J. Bacteriol.">
        <title>Genome sequence of the cycloprodigiosin-producing bacterial strain Pseudoalteromonas rubra ATCC 29570(T).</title>
        <authorList>
            <person name="Xie B.B."/>
            <person name="Shu Y.L."/>
            <person name="Qin Q.L."/>
            <person name="Rong J.C."/>
            <person name="Zhang X.Y."/>
            <person name="Chen X.L."/>
            <person name="Zhou B.C."/>
            <person name="Zhang Y.Z."/>
        </authorList>
    </citation>
    <scope>NUCLEOTIDE SEQUENCE [LARGE SCALE GENOMIC DNA]</scope>
    <source>
        <strain evidence="1 2">DSM 6842</strain>
    </source>
</reference>
<evidence type="ECO:0000313" key="2">
    <source>
        <dbReference type="Proteomes" id="UP000016480"/>
    </source>
</evidence>
<protein>
    <submittedName>
        <fullName evidence="1">Uncharacterized protein</fullName>
    </submittedName>
</protein>
<comment type="caution">
    <text evidence="1">The sequence shown here is derived from an EMBL/GenBank/DDBJ whole genome shotgun (WGS) entry which is preliminary data.</text>
</comment>
<proteinExistence type="predicted"/>
<name>A0A8T0CA13_9GAMM</name>
<sequence>MCIKSKPLLSYKLCEEYSVDLLNSDTVNECLETYKSLVFDGTIAKEKYIKFVYQAVEEGFSSAKRVVYSDRKGMFDNYTKEEKEKLLYESAYQCDIEAIQKVVRKEIKMSSPEAYKWNYVLLLQDIGIDKKEAIVEDLKSVTGVQNKMTELLNFLSKFSCSEGVTYR</sequence>
<dbReference type="AlphaFoldDB" id="A0A8T0CA13"/>